<dbReference type="EMBL" id="VSSQ01040510">
    <property type="protein sequence ID" value="MPM93780.1"/>
    <property type="molecule type" value="Genomic_DNA"/>
</dbReference>
<comment type="subcellular location">
    <subcellularLocation>
        <location evidence="1">Membrane</location>
        <topology evidence="1">Multi-pass membrane protein</topology>
    </subcellularLocation>
</comment>
<comment type="caution">
    <text evidence="7">The sequence shown here is derived from an EMBL/GenBank/DDBJ whole genome shotgun (WGS) entry which is preliminary data.</text>
</comment>
<dbReference type="Pfam" id="PF01957">
    <property type="entry name" value="NfeD"/>
    <property type="match status" value="1"/>
</dbReference>
<reference evidence="7" key="1">
    <citation type="submission" date="2019-08" db="EMBL/GenBank/DDBJ databases">
        <authorList>
            <person name="Kucharzyk K."/>
            <person name="Murdoch R.W."/>
            <person name="Higgins S."/>
            <person name="Loffler F."/>
        </authorList>
    </citation>
    <scope>NUCLEOTIDE SEQUENCE</scope>
</reference>
<evidence type="ECO:0000256" key="3">
    <source>
        <dbReference type="ARBA" id="ARBA00022989"/>
    </source>
</evidence>
<feature type="transmembrane region" description="Helical" evidence="5">
    <location>
        <begin position="12"/>
        <end position="44"/>
    </location>
</feature>
<accession>A0A645DW96</accession>
<keyword evidence="3 5" id="KW-1133">Transmembrane helix</keyword>
<evidence type="ECO:0000313" key="7">
    <source>
        <dbReference type="EMBL" id="MPM93780.1"/>
    </source>
</evidence>
<proteinExistence type="predicted"/>
<feature type="domain" description="NfeD-like C-terminal" evidence="6">
    <location>
        <begin position="86"/>
        <end position="145"/>
    </location>
</feature>
<dbReference type="Gene3D" id="2.40.50.140">
    <property type="entry name" value="Nucleic acid-binding proteins"/>
    <property type="match status" value="1"/>
</dbReference>
<evidence type="ECO:0000256" key="2">
    <source>
        <dbReference type="ARBA" id="ARBA00022692"/>
    </source>
</evidence>
<feature type="transmembrane region" description="Helical" evidence="5">
    <location>
        <begin position="50"/>
        <end position="72"/>
    </location>
</feature>
<dbReference type="InterPro" id="IPR002810">
    <property type="entry name" value="NfeD-like_C"/>
</dbReference>
<sequence length="151" mass="16735">MPWGNDMFTTWAVILVLLAVAEMMTVGLVSIWFCFGALVAMILAMLHVSLAFQVAAFLFVSIVLLILTRPILKNFLMKNKSNTNADMIIGKIAIVQERIDNDAAEGRVKVYGKDWAARSEDGSIVDAGEKVIVLRIEGVKLIVKKQELKIQ</sequence>
<dbReference type="PANTHER" id="PTHR33507:SF3">
    <property type="entry name" value="INNER MEMBRANE PROTEIN YBBJ"/>
    <property type="match status" value="1"/>
</dbReference>
<dbReference type="InterPro" id="IPR052165">
    <property type="entry name" value="Membrane_assoc_protease"/>
</dbReference>
<protein>
    <recommendedName>
        <fullName evidence="6">NfeD-like C-terminal domain-containing protein</fullName>
    </recommendedName>
</protein>
<organism evidence="7">
    <name type="scientific">bioreactor metagenome</name>
    <dbReference type="NCBI Taxonomy" id="1076179"/>
    <lineage>
        <taxon>unclassified sequences</taxon>
        <taxon>metagenomes</taxon>
        <taxon>ecological metagenomes</taxon>
    </lineage>
</organism>
<name>A0A645DW96_9ZZZZ</name>
<keyword evidence="4 5" id="KW-0472">Membrane</keyword>
<dbReference type="InterPro" id="IPR012340">
    <property type="entry name" value="NA-bd_OB-fold"/>
</dbReference>
<gene>
    <name evidence="7" type="ORF">SDC9_140922</name>
</gene>
<dbReference type="SUPFAM" id="SSF141322">
    <property type="entry name" value="NfeD domain-like"/>
    <property type="match status" value="1"/>
</dbReference>
<dbReference type="PANTHER" id="PTHR33507">
    <property type="entry name" value="INNER MEMBRANE PROTEIN YBBJ"/>
    <property type="match status" value="1"/>
</dbReference>
<dbReference type="GO" id="GO:0005886">
    <property type="term" value="C:plasma membrane"/>
    <property type="evidence" value="ECO:0007669"/>
    <property type="project" value="TreeGrafter"/>
</dbReference>
<evidence type="ECO:0000259" key="6">
    <source>
        <dbReference type="Pfam" id="PF01957"/>
    </source>
</evidence>
<dbReference type="AlphaFoldDB" id="A0A645DW96"/>
<keyword evidence="2 5" id="KW-0812">Transmembrane</keyword>
<evidence type="ECO:0000256" key="1">
    <source>
        <dbReference type="ARBA" id="ARBA00004141"/>
    </source>
</evidence>
<evidence type="ECO:0000256" key="5">
    <source>
        <dbReference type="SAM" id="Phobius"/>
    </source>
</evidence>
<evidence type="ECO:0000256" key="4">
    <source>
        <dbReference type="ARBA" id="ARBA00023136"/>
    </source>
</evidence>